<dbReference type="RefSeq" id="WP_264712250.1">
    <property type="nucleotide sequence ID" value="NZ_JAPDNT010000001.1"/>
</dbReference>
<dbReference type="AlphaFoldDB" id="A0AA42CG56"/>
<dbReference type="Gene3D" id="3.40.190.10">
    <property type="entry name" value="Periplasmic binding protein-like II"/>
    <property type="match status" value="2"/>
</dbReference>
<dbReference type="PANTHER" id="PTHR43649">
    <property type="entry name" value="ARABINOSE-BINDING PROTEIN-RELATED"/>
    <property type="match status" value="1"/>
</dbReference>
<evidence type="ECO:0000256" key="3">
    <source>
        <dbReference type="SAM" id="SignalP"/>
    </source>
</evidence>
<accession>A0AA42CG56</accession>
<evidence type="ECO:0000256" key="2">
    <source>
        <dbReference type="ARBA" id="ARBA00008520"/>
    </source>
</evidence>
<dbReference type="PROSITE" id="PS51318">
    <property type="entry name" value="TAT"/>
    <property type="match status" value="1"/>
</dbReference>
<dbReference type="PANTHER" id="PTHR43649:SF30">
    <property type="entry name" value="ABC TRANSPORTER SUBSTRATE-BINDING PROTEIN"/>
    <property type="match status" value="1"/>
</dbReference>
<reference evidence="4" key="2">
    <citation type="submission" date="2022-10" db="EMBL/GenBank/DDBJ databases">
        <authorList>
            <person name="Trinh H.N."/>
        </authorList>
    </citation>
    <scope>NUCLEOTIDE SEQUENCE</scope>
    <source>
        <strain evidence="4">RN2-1</strain>
    </source>
</reference>
<keyword evidence="5" id="KW-1185">Reference proteome</keyword>
<gene>
    <name evidence="4" type="ORF">OL599_03700</name>
</gene>
<dbReference type="Pfam" id="PF13416">
    <property type="entry name" value="SBP_bac_8"/>
    <property type="match status" value="1"/>
</dbReference>
<dbReference type="EMBL" id="JAPDNT010000001">
    <property type="protein sequence ID" value="MCW3473672.1"/>
    <property type="molecule type" value="Genomic_DNA"/>
</dbReference>
<organism evidence="4 5">
    <name type="scientific">Limobrevibacterium gyesilva</name>
    <dbReference type="NCBI Taxonomy" id="2991712"/>
    <lineage>
        <taxon>Bacteria</taxon>
        <taxon>Pseudomonadati</taxon>
        <taxon>Pseudomonadota</taxon>
        <taxon>Alphaproteobacteria</taxon>
        <taxon>Acetobacterales</taxon>
        <taxon>Acetobacteraceae</taxon>
        <taxon>Limobrevibacterium</taxon>
    </lineage>
</organism>
<dbReference type="InterPro" id="IPR006059">
    <property type="entry name" value="SBP"/>
</dbReference>
<comment type="caution">
    <text evidence="4">The sequence shown here is derived from an EMBL/GenBank/DDBJ whole genome shotgun (WGS) entry which is preliminary data.</text>
</comment>
<feature type="chain" id="PRO_5041231742" evidence="3">
    <location>
        <begin position="27"/>
        <end position="431"/>
    </location>
</feature>
<reference evidence="4" key="1">
    <citation type="submission" date="2022-09" db="EMBL/GenBank/DDBJ databases">
        <title>Rhodovastum sp. nov. RN2-1 isolated from soil in Seongnam, South Korea.</title>
        <authorList>
            <person name="Le N.T."/>
        </authorList>
    </citation>
    <scope>NUCLEOTIDE SEQUENCE</scope>
    <source>
        <strain evidence="4">RN2-1</strain>
    </source>
</reference>
<comment type="subcellular location">
    <subcellularLocation>
        <location evidence="1">Periplasm</location>
    </subcellularLocation>
</comment>
<proteinExistence type="inferred from homology"/>
<dbReference type="InterPro" id="IPR006311">
    <property type="entry name" value="TAT_signal"/>
</dbReference>
<dbReference type="GO" id="GO:0042597">
    <property type="term" value="C:periplasmic space"/>
    <property type="evidence" value="ECO:0007669"/>
    <property type="project" value="UniProtKB-SubCell"/>
</dbReference>
<name>A0AA42CG56_9PROT</name>
<sequence>MRTPRTTRRTLLAGAAGLAMPAIARAQAVSEIEFYFPVAVGGPITKIVDGYAADFMRENPDVKVRPIYAGSYVDTLTKAVTATKAGNGPQMAVLLAVDAYTLVDDELILPFDTLATGAEDKAWLNSFYPAFLRNGQIDGHTWGVPFQRSTIVMYWNKDAFKDAGLDPDKAPANWAEHAAFAEKTTKREGDRTTRWGVQIPGTGFTYWLFQALAIEAGAELANANGTKVNYNDPACVEALQYWIDLTAKYKAHPPGIVDWGTTPRDFLEGKVAMIWHTTGNLSNIKANAKFPFGVAMLPAQKRRGSPTGGGNFHLFKGATPAQQAACLRFLKWVTSPARAAQWSIDTGYVATRPDAWQTEAMKAYVAGFPAAAVARDQLEFAVAELSTHDNQRVTQALNDELQAALTGRKAPKAALDDAQAAGTRLLRPYAR</sequence>
<dbReference type="InterPro" id="IPR050490">
    <property type="entry name" value="Bact_solute-bd_prot1"/>
</dbReference>
<keyword evidence="3" id="KW-0732">Signal</keyword>
<dbReference type="CDD" id="cd14748">
    <property type="entry name" value="PBP2_UgpB"/>
    <property type="match status" value="1"/>
</dbReference>
<dbReference type="Proteomes" id="UP001165679">
    <property type="component" value="Unassembled WGS sequence"/>
</dbReference>
<dbReference type="SUPFAM" id="SSF53850">
    <property type="entry name" value="Periplasmic binding protein-like II"/>
    <property type="match status" value="1"/>
</dbReference>
<evidence type="ECO:0000313" key="4">
    <source>
        <dbReference type="EMBL" id="MCW3473672.1"/>
    </source>
</evidence>
<evidence type="ECO:0000256" key="1">
    <source>
        <dbReference type="ARBA" id="ARBA00004418"/>
    </source>
</evidence>
<comment type="similarity">
    <text evidence="2">Belongs to the bacterial solute-binding protein 1 family.</text>
</comment>
<evidence type="ECO:0000313" key="5">
    <source>
        <dbReference type="Proteomes" id="UP001165679"/>
    </source>
</evidence>
<protein>
    <submittedName>
        <fullName evidence="4">ABC transporter substrate-binding protein</fullName>
    </submittedName>
</protein>
<feature type="signal peptide" evidence="3">
    <location>
        <begin position="1"/>
        <end position="26"/>
    </location>
</feature>